<dbReference type="AlphaFoldDB" id="A2Y175"/>
<feature type="compositionally biased region" description="Basic and acidic residues" evidence="1">
    <location>
        <begin position="163"/>
        <end position="172"/>
    </location>
</feature>
<organism evidence="2 3">
    <name type="scientific">Oryza sativa subsp. indica</name>
    <name type="common">Rice</name>
    <dbReference type="NCBI Taxonomy" id="39946"/>
    <lineage>
        <taxon>Eukaryota</taxon>
        <taxon>Viridiplantae</taxon>
        <taxon>Streptophyta</taxon>
        <taxon>Embryophyta</taxon>
        <taxon>Tracheophyta</taxon>
        <taxon>Spermatophyta</taxon>
        <taxon>Magnoliopsida</taxon>
        <taxon>Liliopsida</taxon>
        <taxon>Poales</taxon>
        <taxon>Poaceae</taxon>
        <taxon>BOP clade</taxon>
        <taxon>Oryzoideae</taxon>
        <taxon>Oryzeae</taxon>
        <taxon>Oryzinae</taxon>
        <taxon>Oryza</taxon>
        <taxon>Oryza sativa</taxon>
    </lineage>
</organism>
<protein>
    <submittedName>
        <fullName evidence="2">Uncharacterized protein</fullName>
    </submittedName>
</protein>
<evidence type="ECO:0000313" key="3">
    <source>
        <dbReference type="Proteomes" id="UP000007015"/>
    </source>
</evidence>
<dbReference type="EMBL" id="CM000130">
    <property type="protein sequence ID" value="EAY96835.1"/>
    <property type="molecule type" value="Genomic_DNA"/>
</dbReference>
<dbReference type="Proteomes" id="UP000007015">
    <property type="component" value="Chromosome 5"/>
</dbReference>
<evidence type="ECO:0000313" key="2">
    <source>
        <dbReference type="EMBL" id="EAY96835.1"/>
    </source>
</evidence>
<gene>
    <name evidence="2" type="ORF">OsI_18757</name>
</gene>
<name>A2Y175_ORYSI</name>
<keyword evidence="3" id="KW-1185">Reference proteome</keyword>
<reference evidence="2 3" key="1">
    <citation type="journal article" date="2005" name="PLoS Biol.">
        <title>The genomes of Oryza sativa: a history of duplications.</title>
        <authorList>
            <person name="Yu J."/>
            <person name="Wang J."/>
            <person name="Lin W."/>
            <person name="Li S."/>
            <person name="Li H."/>
            <person name="Zhou J."/>
            <person name="Ni P."/>
            <person name="Dong W."/>
            <person name="Hu S."/>
            <person name="Zeng C."/>
            <person name="Zhang J."/>
            <person name="Zhang Y."/>
            <person name="Li R."/>
            <person name="Xu Z."/>
            <person name="Li S."/>
            <person name="Li X."/>
            <person name="Zheng H."/>
            <person name="Cong L."/>
            <person name="Lin L."/>
            <person name="Yin J."/>
            <person name="Geng J."/>
            <person name="Li G."/>
            <person name="Shi J."/>
            <person name="Liu J."/>
            <person name="Lv H."/>
            <person name="Li J."/>
            <person name="Wang J."/>
            <person name="Deng Y."/>
            <person name="Ran L."/>
            <person name="Shi X."/>
            <person name="Wang X."/>
            <person name="Wu Q."/>
            <person name="Li C."/>
            <person name="Ren X."/>
            <person name="Wang J."/>
            <person name="Wang X."/>
            <person name="Li D."/>
            <person name="Liu D."/>
            <person name="Zhang X."/>
            <person name="Ji Z."/>
            <person name="Zhao W."/>
            <person name="Sun Y."/>
            <person name="Zhang Z."/>
            <person name="Bao J."/>
            <person name="Han Y."/>
            <person name="Dong L."/>
            <person name="Ji J."/>
            <person name="Chen P."/>
            <person name="Wu S."/>
            <person name="Liu J."/>
            <person name="Xiao Y."/>
            <person name="Bu D."/>
            <person name="Tan J."/>
            <person name="Yang L."/>
            <person name="Ye C."/>
            <person name="Zhang J."/>
            <person name="Xu J."/>
            <person name="Zhou Y."/>
            <person name="Yu Y."/>
            <person name="Zhang B."/>
            <person name="Zhuang S."/>
            <person name="Wei H."/>
            <person name="Liu B."/>
            <person name="Lei M."/>
            <person name="Yu H."/>
            <person name="Li Y."/>
            <person name="Xu H."/>
            <person name="Wei S."/>
            <person name="He X."/>
            <person name="Fang L."/>
            <person name="Zhang Z."/>
            <person name="Zhang Y."/>
            <person name="Huang X."/>
            <person name="Su Z."/>
            <person name="Tong W."/>
            <person name="Li J."/>
            <person name="Tong Z."/>
            <person name="Li S."/>
            <person name="Ye J."/>
            <person name="Wang L."/>
            <person name="Fang L."/>
            <person name="Lei T."/>
            <person name="Chen C."/>
            <person name="Chen H."/>
            <person name="Xu Z."/>
            <person name="Li H."/>
            <person name="Huang H."/>
            <person name="Zhang F."/>
            <person name="Xu H."/>
            <person name="Li N."/>
            <person name="Zhao C."/>
            <person name="Li S."/>
            <person name="Dong L."/>
            <person name="Huang Y."/>
            <person name="Li L."/>
            <person name="Xi Y."/>
            <person name="Qi Q."/>
            <person name="Li W."/>
            <person name="Zhang B."/>
            <person name="Hu W."/>
            <person name="Zhang Y."/>
            <person name="Tian X."/>
            <person name="Jiao Y."/>
            <person name="Liang X."/>
            <person name="Jin J."/>
            <person name="Gao L."/>
            <person name="Zheng W."/>
            <person name="Hao B."/>
            <person name="Liu S."/>
            <person name="Wang W."/>
            <person name="Yuan L."/>
            <person name="Cao M."/>
            <person name="McDermott J."/>
            <person name="Samudrala R."/>
            <person name="Wang J."/>
            <person name="Wong G.K."/>
            <person name="Yang H."/>
        </authorList>
    </citation>
    <scope>NUCLEOTIDE SEQUENCE [LARGE SCALE GENOMIC DNA]</scope>
    <source>
        <strain evidence="3">cv. 93-11</strain>
    </source>
</reference>
<dbReference type="Gramene" id="BGIOSGA018664-TA">
    <property type="protein sequence ID" value="BGIOSGA018664-PA"/>
    <property type="gene ID" value="BGIOSGA018664"/>
</dbReference>
<evidence type="ECO:0000256" key="1">
    <source>
        <dbReference type="SAM" id="MobiDB-lite"/>
    </source>
</evidence>
<proteinExistence type="predicted"/>
<accession>A2Y175</accession>
<sequence length="172" mass="18873">MAVFGGASSHRYRAKPPERGSRKGRRGEPPSELPPPPLLPPTAWRMLQDAVALPTKPLAKEREKIRRRGTGPCPPQDPERWSRKPPAARSREDEPMPPATVALPLHLPTTGRCRPTPGPVGKSRRHPPPAPRCPSSLPPSATTYLRPDPKGRSRHHPPLPLGKGEEDTCRGE</sequence>
<feature type="region of interest" description="Disordered" evidence="1">
    <location>
        <begin position="1"/>
        <end position="172"/>
    </location>
</feature>
<feature type="compositionally biased region" description="Basic and acidic residues" evidence="1">
    <location>
        <begin position="15"/>
        <end position="29"/>
    </location>
</feature>
<dbReference type="HOGENOM" id="CLU_132910_0_0_1"/>
<dbReference type="OMA" id="GEEDTCR"/>
<feature type="compositionally biased region" description="Pro residues" evidence="1">
    <location>
        <begin position="31"/>
        <end position="40"/>
    </location>
</feature>